<feature type="domain" description="N-acetyltransferase" evidence="1">
    <location>
        <begin position="42"/>
        <end position="198"/>
    </location>
</feature>
<dbReference type="AlphaFoldDB" id="A0A409VUT3"/>
<dbReference type="Proteomes" id="UP000283269">
    <property type="component" value="Unassembled WGS sequence"/>
</dbReference>
<reference evidence="2 3" key="1">
    <citation type="journal article" date="2018" name="Evol. Lett.">
        <title>Horizontal gene cluster transfer increased hallucinogenic mushroom diversity.</title>
        <authorList>
            <person name="Reynolds H.T."/>
            <person name="Vijayakumar V."/>
            <person name="Gluck-Thaler E."/>
            <person name="Korotkin H.B."/>
            <person name="Matheny P.B."/>
            <person name="Slot J.C."/>
        </authorList>
    </citation>
    <scope>NUCLEOTIDE SEQUENCE [LARGE SCALE GENOMIC DNA]</scope>
    <source>
        <strain evidence="2 3">2631</strain>
    </source>
</reference>
<keyword evidence="3" id="KW-1185">Reference proteome</keyword>
<dbReference type="GO" id="GO:1990189">
    <property type="term" value="F:protein N-terminal-serine acetyltransferase activity"/>
    <property type="evidence" value="ECO:0007669"/>
    <property type="project" value="TreeGrafter"/>
</dbReference>
<organism evidence="2 3">
    <name type="scientific">Psilocybe cyanescens</name>
    <dbReference type="NCBI Taxonomy" id="93625"/>
    <lineage>
        <taxon>Eukaryota</taxon>
        <taxon>Fungi</taxon>
        <taxon>Dikarya</taxon>
        <taxon>Basidiomycota</taxon>
        <taxon>Agaricomycotina</taxon>
        <taxon>Agaricomycetes</taxon>
        <taxon>Agaricomycetidae</taxon>
        <taxon>Agaricales</taxon>
        <taxon>Agaricineae</taxon>
        <taxon>Strophariaceae</taxon>
        <taxon>Psilocybe</taxon>
    </lineage>
</organism>
<comment type="caution">
    <text evidence="2">The sequence shown here is derived from an EMBL/GenBank/DDBJ whole genome shotgun (WGS) entry which is preliminary data.</text>
</comment>
<dbReference type="SUPFAM" id="SSF55729">
    <property type="entry name" value="Acyl-CoA N-acyltransferases (Nat)"/>
    <property type="match status" value="1"/>
</dbReference>
<name>A0A409VUT3_PSICY</name>
<dbReference type="Pfam" id="PF13302">
    <property type="entry name" value="Acetyltransf_3"/>
    <property type="match status" value="1"/>
</dbReference>
<dbReference type="InterPro" id="IPR016181">
    <property type="entry name" value="Acyl_CoA_acyltransferase"/>
</dbReference>
<dbReference type="OrthoDB" id="41238at2759"/>
<dbReference type="InterPro" id="IPR051908">
    <property type="entry name" value="Ribosomal_N-acetyltransferase"/>
</dbReference>
<dbReference type="GO" id="GO:0008999">
    <property type="term" value="F:protein-N-terminal-alanine acetyltransferase activity"/>
    <property type="evidence" value="ECO:0007669"/>
    <property type="project" value="TreeGrafter"/>
</dbReference>
<evidence type="ECO:0000259" key="1">
    <source>
        <dbReference type="Pfam" id="PF13302"/>
    </source>
</evidence>
<sequence>MSFVNNYKPPNPESEVDISINNDEPYSINCNVHVPAVLETDRVELVPFIPSLHAEAVFSIISTHPEIERFLPISWPTLDSFLAFMERFVRQREDTALFIVVDKTKPPSSEADNTVKNGKIAGLTGWLHASPQNLSVEIGPVIVFPEFQRTFVSANAIGLLLRHFLDLPAQGGLGFRRLVWCASPLNAASVAAAEKMQFVKEGVTRWLWILPEGKEGGKPVDGKRGSGEGRDTVVLSLCWDDWEAHARDAVTKRMERV</sequence>
<dbReference type="Gene3D" id="3.40.630.30">
    <property type="match status" value="1"/>
</dbReference>
<evidence type="ECO:0000313" key="2">
    <source>
        <dbReference type="EMBL" id="PPQ70010.1"/>
    </source>
</evidence>
<proteinExistence type="predicted"/>
<dbReference type="EMBL" id="NHYD01003917">
    <property type="protein sequence ID" value="PPQ70010.1"/>
    <property type="molecule type" value="Genomic_DNA"/>
</dbReference>
<evidence type="ECO:0000313" key="3">
    <source>
        <dbReference type="Proteomes" id="UP000283269"/>
    </source>
</evidence>
<dbReference type="STRING" id="93625.A0A409VUT3"/>
<dbReference type="InParanoid" id="A0A409VUT3"/>
<dbReference type="PANTHER" id="PTHR43441:SF5">
    <property type="entry name" value="FAMILY ACETYLTRANSFERASE, PUTATIVE-RELATED"/>
    <property type="match status" value="1"/>
</dbReference>
<dbReference type="InterPro" id="IPR000182">
    <property type="entry name" value="GNAT_dom"/>
</dbReference>
<gene>
    <name evidence="2" type="ORF">CVT25_006092</name>
</gene>
<protein>
    <recommendedName>
        <fullName evidence="1">N-acetyltransferase domain-containing protein</fullName>
    </recommendedName>
</protein>
<dbReference type="PANTHER" id="PTHR43441">
    <property type="entry name" value="RIBOSOMAL-PROTEIN-SERINE ACETYLTRANSFERASE"/>
    <property type="match status" value="1"/>
</dbReference>
<accession>A0A409VUT3</accession>